<name>L0DRY0_THIND</name>
<accession>L0DRY0</accession>
<keyword evidence="3" id="KW-1185">Reference proteome</keyword>
<feature type="region of interest" description="Disordered" evidence="1">
    <location>
        <begin position="51"/>
        <end position="73"/>
    </location>
</feature>
<dbReference type="PATRIC" id="fig|1255043.3.peg.48"/>
<proteinExistence type="predicted"/>
<evidence type="ECO:0000313" key="2">
    <source>
        <dbReference type="EMBL" id="AGA31763.1"/>
    </source>
</evidence>
<protein>
    <submittedName>
        <fullName evidence="2">Diguanylate cyclase (GGDEF) domain protein</fullName>
    </submittedName>
</protein>
<dbReference type="HOGENOM" id="CLU_2496901_0_0_6"/>
<evidence type="ECO:0000313" key="3">
    <source>
        <dbReference type="Proteomes" id="UP000010809"/>
    </source>
</evidence>
<reference evidence="2" key="1">
    <citation type="submission" date="2015-12" db="EMBL/GenBank/DDBJ databases">
        <authorList>
            <person name="Tikhonova T.V."/>
            <person name="Pavlov A.R."/>
            <person name="Beletsky A.V."/>
            <person name="Mardanov A.V."/>
            <person name="Sorokin D.Y."/>
            <person name="Ravin N.V."/>
            <person name="Popov V.O."/>
        </authorList>
    </citation>
    <scope>NUCLEOTIDE SEQUENCE</scope>
    <source>
        <strain evidence="2">DSM 14787</strain>
    </source>
</reference>
<dbReference type="EMBL" id="CP003989">
    <property type="protein sequence ID" value="AGA31763.1"/>
    <property type="molecule type" value="Genomic_DNA"/>
</dbReference>
<dbReference type="AlphaFoldDB" id="L0DRY0"/>
<evidence type="ECO:0000256" key="1">
    <source>
        <dbReference type="SAM" id="MobiDB-lite"/>
    </source>
</evidence>
<organism evidence="2 3">
    <name type="scientific">Thioalkalivibrio nitratireducens (strain DSM 14787 / UNIQEM 213 / ALEN2)</name>
    <dbReference type="NCBI Taxonomy" id="1255043"/>
    <lineage>
        <taxon>Bacteria</taxon>
        <taxon>Pseudomonadati</taxon>
        <taxon>Pseudomonadota</taxon>
        <taxon>Gammaproteobacteria</taxon>
        <taxon>Chromatiales</taxon>
        <taxon>Ectothiorhodospiraceae</taxon>
        <taxon>Thioalkalivibrio</taxon>
    </lineage>
</organism>
<dbReference type="Proteomes" id="UP000010809">
    <property type="component" value="Chromosome"/>
</dbReference>
<feature type="compositionally biased region" description="Low complexity" evidence="1">
    <location>
        <begin position="51"/>
        <end position="62"/>
    </location>
</feature>
<sequence length="86" mass="9060">MIASIGFPRCPCVVAVIGTGPPSNVPLCYLVPDTAMNRVTWNAPACAISSSFGASSARPSAAGTGEIDSQFPLGHWMRTGLPRRWQ</sequence>
<dbReference type="KEGG" id="tni:TVNIR_0048"/>
<gene>
    <name evidence="2" type="ordered locus">TVNIR_0048</name>
</gene>
<dbReference type="STRING" id="1255043.TVNIR_0048"/>